<dbReference type="InterPro" id="IPR004498">
    <property type="entry name" value="Ribosomal_PrmA_MeTrfase"/>
</dbReference>
<dbReference type="SUPFAM" id="SSF53335">
    <property type="entry name" value="S-adenosyl-L-methionine-dependent methyltransferases"/>
    <property type="match status" value="1"/>
</dbReference>
<feature type="binding site" evidence="6">
    <location>
        <position position="203"/>
    </location>
    <ligand>
        <name>S-adenosyl-L-methionine</name>
        <dbReference type="ChEBI" id="CHEBI:59789"/>
    </ligand>
</feature>
<dbReference type="Pfam" id="PF06325">
    <property type="entry name" value="PrmA"/>
    <property type="match status" value="1"/>
</dbReference>
<reference evidence="8" key="1">
    <citation type="submission" date="2015-03" db="EMBL/GenBank/DDBJ databases">
        <authorList>
            <person name="Nijsse Bart"/>
        </authorList>
    </citation>
    <scope>NUCLEOTIDE SEQUENCE [LARGE SCALE GENOMIC DNA]</scope>
</reference>
<dbReference type="GO" id="GO:0016279">
    <property type="term" value="F:protein-lysine N-methyltransferase activity"/>
    <property type="evidence" value="ECO:0007669"/>
    <property type="project" value="RHEA"/>
</dbReference>
<dbReference type="Gene3D" id="3.40.50.150">
    <property type="entry name" value="Vaccinia Virus protein VP39"/>
    <property type="match status" value="1"/>
</dbReference>
<dbReference type="NCBIfam" id="TIGR00406">
    <property type="entry name" value="prmA"/>
    <property type="match status" value="1"/>
</dbReference>
<dbReference type="EMBL" id="CTRP01000008">
    <property type="protein sequence ID" value="CQR72096.1"/>
    <property type="molecule type" value="Genomic_DNA"/>
</dbReference>
<organism evidence="7 8">
    <name type="scientific">Sporomusa ovata</name>
    <dbReference type="NCBI Taxonomy" id="2378"/>
    <lineage>
        <taxon>Bacteria</taxon>
        <taxon>Bacillati</taxon>
        <taxon>Bacillota</taxon>
        <taxon>Negativicutes</taxon>
        <taxon>Selenomonadales</taxon>
        <taxon>Sporomusaceae</taxon>
        <taxon>Sporomusa</taxon>
    </lineage>
</organism>
<evidence type="ECO:0000256" key="6">
    <source>
        <dbReference type="HAMAP-Rule" id="MF_00735"/>
    </source>
</evidence>
<feature type="binding site" evidence="6">
    <location>
        <position position="181"/>
    </location>
    <ligand>
        <name>S-adenosyl-L-methionine</name>
        <dbReference type="ChEBI" id="CHEBI:59789"/>
    </ligand>
</feature>
<sequence length="312" mass="34426">MKWSEISIQTSHEATEAVANIFHDLGASGVVIEDPELINTYRRSGSWDYCDIPEELETEVVTIKAYLPVDEFLDDKLRVFEERFNSLKEHDLDKGRGCIHCREVQEEDWASSWKEYFHPVRVSEHIVIKPSWEEYLPAEDDIIIELDPGMAFGTGTHHTTSMCIRALEDVIKPGYTVFDVGTGSGILSVAAAKLGASSVHAIDLDPVAVRVATENVTFNKVVDTVTITQGDLLTGVTGKADVIVANIIANIIIKMLPDVRNRLANSGVFIASGIICERLSDVTQALIENEFVIDKVIEEGGWVAIVANSVSR</sequence>
<proteinExistence type="inferred from homology"/>
<dbReference type="RefSeq" id="WP_021167727.1">
    <property type="nucleotide sequence ID" value="NZ_CTRP01000008.1"/>
</dbReference>
<keyword evidence="2 6" id="KW-0963">Cytoplasm</keyword>
<keyword evidence="5 6" id="KW-0949">S-adenosyl-L-methionine</keyword>
<dbReference type="AlphaFoldDB" id="A0A0U1KXJ8"/>
<evidence type="ECO:0000313" key="7">
    <source>
        <dbReference type="EMBL" id="CQR72096.1"/>
    </source>
</evidence>
<evidence type="ECO:0000313" key="8">
    <source>
        <dbReference type="Proteomes" id="UP000049855"/>
    </source>
</evidence>
<evidence type="ECO:0000256" key="5">
    <source>
        <dbReference type="ARBA" id="ARBA00022691"/>
    </source>
</evidence>
<dbReference type="InterPro" id="IPR029063">
    <property type="entry name" value="SAM-dependent_MTases_sf"/>
</dbReference>
<dbReference type="Proteomes" id="UP000049855">
    <property type="component" value="Unassembled WGS sequence"/>
</dbReference>
<keyword evidence="3 6" id="KW-0489">Methyltransferase</keyword>
<comment type="subcellular location">
    <subcellularLocation>
        <location evidence="6">Cytoplasm</location>
    </subcellularLocation>
</comment>
<dbReference type="PIRSF" id="PIRSF000401">
    <property type="entry name" value="RPL11_MTase"/>
    <property type="match status" value="1"/>
</dbReference>
<dbReference type="HAMAP" id="MF_00735">
    <property type="entry name" value="Methyltr_PrmA"/>
    <property type="match status" value="1"/>
</dbReference>
<keyword evidence="7" id="KW-0689">Ribosomal protein</keyword>
<evidence type="ECO:0000256" key="3">
    <source>
        <dbReference type="ARBA" id="ARBA00022603"/>
    </source>
</evidence>
<protein>
    <recommendedName>
        <fullName evidence="6">Ribosomal protein L11 methyltransferase</fullName>
        <shortName evidence="6">L11 Mtase</shortName>
        <ecNumber evidence="6">2.1.1.-</ecNumber>
    </recommendedName>
</protein>
<dbReference type="EC" id="2.1.1.-" evidence="6"/>
<accession>A0A0U1KXJ8</accession>
<gene>
    <name evidence="6" type="primary">prmA</name>
    <name evidence="7" type="ORF">SpAn4DRAFT_4785</name>
</gene>
<dbReference type="PANTHER" id="PTHR43648:SF1">
    <property type="entry name" value="ELECTRON TRANSFER FLAVOPROTEIN BETA SUBUNIT LYSINE METHYLTRANSFERASE"/>
    <property type="match status" value="1"/>
</dbReference>
<evidence type="ECO:0000256" key="4">
    <source>
        <dbReference type="ARBA" id="ARBA00022679"/>
    </source>
</evidence>
<feature type="binding site" evidence="6">
    <location>
        <position position="246"/>
    </location>
    <ligand>
        <name>S-adenosyl-L-methionine</name>
        <dbReference type="ChEBI" id="CHEBI:59789"/>
    </ligand>
</feature>
<dbReference type="GO" id="GO:0032259">
    <property type="term" value="P:methylation"/>
    <property type="evidence" value="ECO:0007669"/>
    <property type="project" value="UniProtKB-KW"/>
</dbReference>
<comment type="similarity">
    <text evidence="1 6">Belongs to the methyltransferase superfamily. PrmA family.</text>
</comment>
<evidence type="ECO:0000256" key="1">
    <source>
        <dbReference type="ARBA" id="ARBA00009741"/>
    </source>
</evidence>
<dbReference type="PANTHER" id="PTHR43648">
    <property type="entry name" value="ELECTRON TRANSFER FLAVOPROTEIN BETA SUBUNIT LYSINE METHYLTRANSFERASE"/>
    <property type="match status" value="1"/>
</dbReference>
<keyword evidence="4 6" id="KW-0808">Transferase</keyword>
<evidence type="ECO:0000256" key="2">
    <source>
        <dbReference type="ARBA" id="ARBA00022490"/>
    </source>
</evidence>
<keyword evidence="7" id="KW-0687">Ribonucleoprotein</keyword>
<dbReference type="CDD" id="cd02440">
    <property type="entry name" value="AdoMet_MTases"/>
    <property type="match status" value="1"/>
</dbReference>
<feature type="binding site" evidence="6">
    <location>
        <position position="160"/>
    </location>
    <ligand>
        <name>S-adenosyl-L-methionine</name>
        <dbReference type="ChEBI" id="CHEBI:59789"/>
    </ligand>
</feature>
<comment type="catalytic activity">
    <reaction evidence="6">
        <text>L-lysyl-[protein] + 3 S-adenosyl-L-methionine = N(6),N(6),N(6)-trimethyl-L-lysyl-[protein] + 3 S-adenosyl-L-homocysteine + 3 H(+)</text>
        <dbReference type="Rhea" id="RHEA:54192"/>
        <dbReference type="Rhea" id="RHEA-COMP:9752"/>
        <dbReference type="Rhea" id="RHEA-COMP:13826"/>
        <dbReference type="ChEBI" id="CHEBI:15378"/>
        <dbReference type="ChEBI" id="CHEBI:29969"/>
        <dbReference type="ChEBI" id="CHEBI:57856"/>
        <dbReference type="ChEBI" id="CHEBI:59789"/>
        <dbReference type="ChEBI" id="CHEBI:61961"/>
    </reaction>
</comment>
<dbReference type="GO" id="GO:0005840">
    <property type="term" value="C:ribosome"/>
    <property type="evidence" value="ECO:0007669"/>
    <property type="project" value="UniProtKB-KW"/>
</dbReference>
<dbReference type="GO" id="GO:0005737">
    <property type="term" value="C:cytoplasm"/>
    <property type="evidence" value="ECO:0007669"/>
    <property type="project" value="UniProtKB-SubCell"/>
</dbReference>
<dbReference type="InterPro" id="IPR050078">
    <property type="entry name" value="Ribosomal_L11_MeTrfase_PrmA"/>
</dbReference>
<keyword evidence="8" id="KW-1185">Reference proteome</keyword>
<name>A0A0U1KXJ8_9FIRM</name>
<comment type="function">
    <text evidence="6">Methylates ribosomal protein L11.</text>
</comment>